<proteinExistence type="inferred from homology"/>
<protein>
    <submittedName>
        <fullName evidence="7">C40 family peptidase</fullName>
    </submittedName>
</protein>
<feature type="compositionally biased region" description="Polar residues" evidence="5">
    <location>
        <begin position="55"/>
        <end position="69"/>
    </location>
</feature>
<accession>A0ABW2HUZ1</accession>
<dbReference type="SUPFAM" id="SSF54001">
    <property type="entry name" value="Cysteine proteinases"/>
    <property type="match status" value="1"/>
</dbReference>
<feature type="region of interest" description="Disordered" evidence="5">
    <location>
        <begin position="55"/>
        <end position="78"/>
    </location>
</feature>
<dbReference type="PANTHER" id="PTHR47359">
    <property type="entry name" value="PEPTIDOGLYCAN DL-ENDOPEPTIDASE CWLO"/>
    <property type="match status" value="1"/>
</dbReference>
<evidence type="ECO:0000256" key="5">
    <source>
        <dbReference type="SAM" id="MobiDB-lite"/>
    </source>
</evidence>
<evidence type="ECO:0000256" key="4">
    <source>
        <dbReference type="ARBA" id="ARBA00022807"/>
    </source>
</evidence>
<dbReference type="RefSeq" id="WP_378971208.1">
    <property type="nucleotide sequence ID" value="NZ_JBHTBJ010000016.1"/>
</dbReference>
<organism evidence="7 8">
    <name type="scientific">Paractinoplanes rhizophilus</name>
    <dbReference type="NCBI Taxonomy" id="1416877"/>
    <lineage>
        <taxon>Bacteria</taxon>
        <taxon>Bacillati</taxon>
        <taxon>Actinomycetota</taxon>
        <taxon>Actinomycetes</taxon>
        <taxon>Micromonosporales</taxon>
        <taxon>Micromonosporaceae</taxon>
        <taxon>Paractinoplanes</taxon>
    </lineage>
</organism>
<keyword evidence="2" id="KW-0645">Protease</keyword>
<evidence type="ECO:0000259" key="6">
    <source>
        <dbReference type="PROSITE" id="PS51935"/>
    </source>
</evidence>
<comment type="caution">
    <text evidence="7">The sequence shown here is derived from an EMBL/GenBank/DDBJ whole genome shotgun (WGS) entry which is preliminary data.</text>
</comment>
<dbReference type="PANTHER" id="PTHR47359:SF3">
    <property type="entry name" value="NLP_P60 DOMAIN-CONTAINING PROTEIN-RELATED"/>
    <property type="match status" value="1"/>
</dbReference>
<dbReference type="PROSITE" id="PS51935">
    <property type="entry name" value="NLPC_P60"/>
    <property type="match status" value="1"/>
</dbReference>
<comment type="similarity">
    <text evidence="1">Belongs to the peptidase C40 family.</text>
</comment>
<keyword evidence="3" id="KW-0378">Hydrolase</keyword>
<dbReference type="Pfam" id="PF00877">
    <property type="entry name" value="NLPC_P60"/>
    <property type="match status" value="1"/>
</dbReference>
<dbReference type="InterPro" id="IPR051794">
    <property type="entry name" value="PG_Endopeptidase_C40"/>
</dbReference>
<gene>
    <name evidence="7" type="ORF">ACFQS1_21815</name>
</gene>
<evidence type="ECO:0000256" key="1">
    <source>
        <dbReference type="ARBA" id="ARBA00007074"/>
    </source>
</evidence>
<dbReference type="InterPro" id="IPR000064">
    <property type="entry name" value="NLP_P60_dom"/>
</dbReference>
<dbReference type="EMBL" id="JBHTBJ010000016">
    <property type="protein sequence ID" value="MFC7276636.1"/>
    <property type="molecule type" value="Genomic_DNA"/>
</dbReference>
<reference evidence="8" key="1">
    <citation type="journal article" date="2019" name="Int. J. Syst. Evol. Microbiol.">
        <title>The Global Catalogue of Microorganisms (GCM) 10K type strain sequencing project: providing services to taxonomists for standard genome sequencing and annotation.</title>
        <authorList>
            <consortium name="The Broad Institute Genomics Platform"/>
            <consortium name="The Broad Institute Genome Sequencing Center for Infectious Disease"/>
            <person name="Wu L."/>
            <person name="Ma J."/>
        </authorList>
    </citation>
    <scope>NUCLEOTIDE SEQUENCE [LARGE SCALE GENOMIC DNA]</scope>
    <source>
        <strain evidence="8">XZYJT-10</strain>
    </source>
</reference>
<keyword evidence="8" id="KW-1185">Reference proteome</keyword>
<dbReference type="InterPro" id="IPR038765">
    <property type="entry name" value="Papain-like_cys_pep_sf"/>
</dbReference>
<evidence type="ECO:0000256" key="3">
    <source>
        <dbReference type="ARBA" id="ARBA00022801"/>
    </source>
</evidence>
<evidence type="ECO:0000313" key="7">
    <source>
        <dbReference type="EMBL" id="MFC7276636.1"/>
    </source>
</evidence>
<dbReference type="Proteomes" id="UP001596548">
    <property type="component" value="Unassembled WGS sequence"/>
</dbReference>
<dbReference type="Gene3D" id="3.90.1720.10">
    <property type="entry name" value="endopeptidase domain like (from Nostoc punctiforme)"/>
    <property type="match status" value="1"/>
</dbReference>
<evidence type="ECO:0000256" key="2">
    <source>
        <dbReference type="ARBA" id="ARBA00022670"/>
    </source>
</evidence>
<evidence type="ECO:0000313" key="8">
    <source>
        <dbReference type="Proteomes" id="UP001596548"/>
    </source>
</evidence>
<sequence length="338" mass="34673">MRARLNVMPCCWDSRECPGPISEATLHRPSACRALTAGAIALAVVTPALDTVEQANAAQPANPHTSEPSSRAARADDVARLDPESAFATRAQLAERASRATRTRAAGAATAAGATAAGLAGAAGLEGAAGLAGAAGFPEAAAAAGAAGAVSSTNPAGPGLRRAGGRASGVRVNVAPASGRATRITTRAARVARPDAQRQVRRLAKIRKARVARLVTRRGAAPRAQRMRLGNMTAVIAYARSQVGKTYVSGGEGPGGFDCSGFTKSAYARIGIRLPHSSTAQAARARRISRSQARPGDLVVGPGHVGIYMGRGMMIDAGNRRTGVVYRKLYSGLRVERL</sequence>
<keyword evidence="4" id="KW-0788">Thiol protease</keyword>
<name>A0ABW2HUZ1_9ACTN</name>
<feature type="domain" description="NlpC/P60" evidence="6">
    <location>
        <begin position="229"/>
        <end position="338"/>
    </location>
</feature>